<keyword evidence="3" id="KW-0813">Transport</keyword>
<evidence type="ECO:0000256" key="9">
    <source>
        <dbReference type="ARBA" id="ARBA00023053"/>
    </source>
</evidence>
<dbReference type="GO" id="GO:0005765">
    <property type="term" value="C:lysosomal membrane"/>
    <property type="evidence" value="ECO:0007669"/>
    <property type="project" value="UniProtKB-SubCell"/>
</dbReference>
<evidence type="ECO:0000256" key="7">
    <source>
        <dbReference type="ARBA" id="ARBA00022970"/>
    </source>
</evidence>
<gene>
    <name evidence="19" type="ORF">DERF_009485</name>
    <name evidence="18" type="ORF">HUG17_7385</name>
</gene>
<feature type="transmembrane region" description="Helical" evidence="16">
    <location>
        <begin position="239"/>
        <end position="258"/>
    </location>
</feature>
<dbReference type="AlphaFoldDB" id="A0A922L5S0"/>
<proteinExistence type="inferred from homology"/>
<dbReference type="Pfam" id="PF01490">
    <property type="entry name" value="Aa_trans"/>
    <property type="match status" value="1"/>
</dbReference>
<accession>A0A922L5S0</accession>
<name>A0A922L5S0_DERFA</name>
<reference evidence="19" key="4">
    <citation type="journal article" date="2022" name="Res Sq">
        <title>Comparative Genomics Reveals Insights into the Divergent Evolution of Astigmatic Mites and Household Pest Adaptations.</title>
        <authorList>
            <person name="Xiong Q."/>
            <person name="Wan A.T.-Y."/>
            <person name="Liu X.-Y."/>
            <person name="Fung C.S.-H."/>
            <person name="Xiao X."/>
            <person name="Malainual N."/>
            <person name="Hou J."/>
            <person name="Wang L."/>
            <person name="Wang M."/>
            <person name="Yang K."/>
            <person name="Cui Y."/>
            <person name="Leung E."/>
            <person name="Nong W."/>
            <person name="Shin S.-K."/>
            <person name="Au S."/>
            <person name="Jeong K.Y."/>
            <person name="Chew F.T."/>
            <person name="Hui J."/>
            <person name="Leung T.F."/>
            <person name="Tungtrongchitr A."/>
            <person name="Zhong N."/>
            <person name="Liu Z."/>
            <person name="Tsui S."/>
        </authorList>
    </citation>
    <scope>NUCLEOTIDE SEQUENCE</scope>
    <source>
        <strain evidence="19">Derf</strain>
        <tissue evidence="19">Whole organism</tissue>
    </source>
</reference>
<dbReference type="EMBL" id="SDOV01000009">
    <property type="protein sequence ID" value="KAH7637179.1"/>
    <property type="molecule type" value="Genomic_DNA"/>
</dbReference>
<dbReference type="GO" id="GO:0015179">
    <property type="term" value="F:L-amino acid transmembrane transporter activity"/>
    <property type="evidence" value="ECO:0007669"/>
    <property type="project" value="TreeGrafter"/>
</dbReference>
<evidence type="ECO:0000256" key="15">
    <source>
        <dbReference type="SAM" id="MobiDB-lite"/>
    </source>
</evidence>
<reference evidence="18" key="2">
    <citation type="submission" date="2020-06" db="EMBL/GenBank/DDBJ databases">
        <authorList>
            <person name="Ji K."/>
            <person name="Li J."/>
        </authorList>
    </citation>
    <scope>NUCLEOTIDE SEQUENCE</scope>
    <source>
        <strain evidence="18">JKM2019</strain>
        <tissue evidence="18">Whole body</tissue>
    </source>
</reference>
<feature type="transmembrane region" description="Helical" evidence="16">
    <location>
        <begin position="190"/>
        <end position="211"/>
    </location>
</feature>
<keyword evidence="13" id="KW-0458">Lysosome</keyword>
<keyword evidence="7" id="KW-0029">Amino-acid transport</keyword>
<evidence type="ECO:0000259" key="17">
    <source>
        <dbReference type="Pfam" id="PF01490"/>
    </source>
</evidence>
<feature type="compositionally biased region" description="Polar residues" evidence="15">
    <location>
        <begin position="10"/>
        <end position="26"/>
    </location>
</feature>
<dbReference type="EMBL" id="ASGP02000004">
    <property type="protein sequence ID" value="KAH9510998.1"/>
    <property type="molecule type" value="Genomic_DNA"/>
</dbReference>
<keyword evidence="8 16" id="KW-1133">Transmembrane helix</keyword>
<reference evidence="18" key="3">
    <citation type="journal article" date="2021" name="World Allergy Organ. J.">
        <title>Chromosome-level assembly of Dermatophagoides farinae genome and transcriptome reveals two novel allergens Der f 37 and Der f 39.</title>
        <authorList>
            <person name="Chen J."/>
            <person name="Cai Z."/>
            <person name="Fan D."/>
            <person name="Hu J."/>
            <person name="Hou Y."/>
            <person name="He Y."/>
            <person name="Zhang Z."/>
            <person name="Zhao Z."/>
            <person name="Gao P."/>
            <person name="Hu W."/>
            <person name="Sun J."/>
            <person name="Li J."/>
            <person name="Ji K."/>
        </authorList>
    </citation>
    <scope>NUCLEOTIDE SEQUENCE</scope>
    <source>
        <strain evidence="18">JKM2019</strain>
    </source>
</reference>
<dbReference type="PANTHER" id="PTHR22950:SF244">
    <property type="entry name" value="NEUTRAL AMINO ACID TRANSPORTER 9"/>
    <property type="match status" value="1"/>
</dbReference>
<evidence type="ECO:0000313" key="20">
    <source>
        <dbReference type="Proteomes" id="UP000790347"/>
    </source>
</evidence>
<feature type="transmembrane region" description="Helical" evidence="16">
    <location>
        <begin position="312"/>
        <end position="331"/>
    </location>
</feature>
<keyword evidence="5" id="KW-0479">Metal-binding</keyword>
<evidence type="ECO:0000256" key="4">
    <source>
        <dbReference type="ARBA" id="ARBA00022692"/>
    </source>
</evidence>
<dbReference type="PANTHER" id="PTHR22950">
    <property type="entry name" value="AMINO ACID TRANSPORTER"/>
    <property type="match status" value="1"/>
</dbReference>
<evidence type="ECO:0000313" key="18">
    <source>
        <dbReference type="EMBL" id="KAH7637179.1"/>
    </source>
</evidence>
<protein>
    <submittedName>
        <fullName evidence="18">Amino acid permease f13h10.3-like protein</fullName>
    </submittedName>
</protein>
<evidence type="ECO:0000256" key="12">
    <source>
        <dbReference type="ARBA" id="ARBA00023180"/>
    </source>
</evidence>
<feature type="transmembrane region" description="Helical" evidence="16">
    <location>
        <begin position="501"/>
        <end position="522"/>
    </location>
</feature>
<evidence type="ECO:0000256" key="16">
    <source>
        <dbReference type="SAM" id="Phobius"/>
    </source>
</evidence>
<keyword evidence="11" id="KW-1015">Disulfide bond</keyword>
<keyword evidence="6" id="KW-0967">Endosome</keyword>
<evidence type="ECO:0000256" key="2">
    <source>
        <dbReference type="ARBA" id="ARBA00004155"/>
    </source>
</evidence>
<feature type="domain" description="Amino acid transporter transmembrane" evidence="17">
    <location>
        <begin position="162"/>
        <end position="579"/>
    </location>
</feature>
<dbReference type="GO" id="GO:0046872">
    <property type="term" value="F:metal ion binding"/>
    <property type="evidence" value="ECO:0007669"/>
    <property type="project" value="UniProtKB-KW"/>
</dbReference>
<feature type="transmembrane region" description="Helical" evidence="16">
    <location>
        <begin position="562"/>
        <end position="585"/>
    </location>
</feature>
<evidence type="ECO:0000256" key="3">
    <source>
        <dbReference type="ARBA" id="ARBA00022448"/>
    </source>
</evidence>
<comment type="similarity">
    <text evidence="14">Belongs to the amino acid/polyamine transporter 2 family. SLC38A9 subfamily.</text>
</comment>
<keyword evidence="20" id="KW-1185">Reference proteome</keyword>
<keyword evidence="9" id="KW-0915">Sodium</keyword>
<feature type="transmembrane region" description="Helical" evidence="16">
    <location>
        <begin position="414"/>
        <end position="437"/>
    </location>
</feature>
<feature type="region of interest" description="Disordered" evidence="15">
    <location>
        <begin position="1"/>
        <end position="30"/>
    </location>
</feature>
<dbReference type="OrthoDB" id="294730at2759"/>
<dbReference type="Proteomes" id="UP000790347">
    <property type="component" value="Unassembled WGS sequence"/>
</dbReference>
<keyword evidence="12" id="KW-0325">Glycoprotein</keyword>
<evidence type="ECO:0000313" key="19">
    <source>
        <dbReference type="EMBL" id="KAH9510998.1"/>
    </source>
</evidence>
<feature type="transmembrane region" description="Helical" evidence="16">
    <location>
        <begin position="457"/>
        <end position="481"/>
    </location>
</feature>
<sequence length="587" mass="66904">MNDRKRSILRRSTSSPNCQENSMHPQLSSSALLSSSLTSAPSTRLPYYYPPSGDLVGQYDYGTFEPQLPSSSLATSSSLKIPVNMNHNNGNRAIIQEASVYHRYRYYNRLFNSSENFDKHKRSNENILIIPNHVIPWYFILPKVSVPIFQVENSSEARQSSIVTIFAIWNMMMGTSLLCLPWAYHQAGLLGGFLIILLMTGLCFFTASLVIRVPKILSIQVNEFTDLCSLLLGNMAHKISQISSLSILAGGCIVYWVLMSNFLRHVISFIYQVQILNMTIGLNTSSVVCNPIVNVSQGTDERYDHFMANLDFVVPVILIIFIGPITCLRSVNFFLKFNIIGTFSVFYLLIFAMFKAYSWNFINISFDSNSEFYVHLFDWNFPIYTGVLSLAMFIHNCLTTLLKTQKNPKHNLRDLAIAYILVSVTYLLISIIIYISFPLSKQCIKDNFLDNFESNDLFAFITRLFLLLQVLSLFPLLVYMFRVQVLQLFKDPNTGRISYPFTRTIIINVCLLTIGCMFAEFYPQIGTIIRYCGSFSGMILIFILPTMTFIKARNVIEKPLHPFLKGCLFSLIILGIANFIAQFLVHD</sequence>
<evidence type="ECO:0000256" key="1">
    <source>
        <dbReference type="ARBA" id="ARBA00004107"/>
    </source>
</evidence>
<dbReference type="Proteomes" id="UP000828236">
    <property type="component" value="Unassembled WGS sequence"/>
</dbReference>
<feature type="transmembrane region" description="Helical" evidence="16">
    <location>
        <begin position="382"/>
        <end position="402"/>
    </location>
</feature>
<feature type="transmembrane region" description="Helical" evidence="16">
    <location>
        <begin position="162"/>
        <end position="184"/>
    </location>
</feature>
<evidence type="ECO:0000256" key="6">
    <source>
        <dbReference type="ARBA" id="ARBA00022753"/>
    </source>
</evidence>
<feature type="transmembrane region" description="Helical" evidence="16">
    <location>
        <begin position="343"/>
        <end position="362"/>
    </location>
</feature>
<dbReference type="InterPro" id="IPR013057">
    <property type="entry name" value="AA_transpt_TM"/>
</dbReference>
<reference evidence="19" key="1">
    <citation type="submission" date="2013-05" db="EMBL/GenBank/DDBJ databases">
        <authorList>
            <person name="Yim A.K.Y."/>
            <person name="Chan T.F."/>
            <person name="Ji K.M."/>
            <person name="Liu X.Y."/>
            <person name="Zhou J.W."/>
            <person name="Li R.Q."/>
            <person name="Yang K.Y."/>
            <person name="Li J."/>
            <person name="Li M."/>
            <person name="Law P.T.W."/>
            <person name="Wu Y.L."/>
            <person name="Cai Z.L."/>
            <person name="Qin H."/>
            <person name="Bao Y."/>
            <person name="Leung R.K.K."/>
            <person name="Ng P.K.S."/>
            <person name="Zou J."/>
            <person name="Zhong X.J."/>
            <person name="Ran P.X."/>
            <person name="Zhong N.S."/>
            <person name="Liu Z.G."/>
            <person name="Tsui S.K.W."/>
        </authorList>
    </citation>
    <scope>NUCLEOTIDE SEQUENCE</scope>
    <source>
        <strain evidence="19">Derf</strain>
        <tissue evidence="19">Whole organism</tissue>
    </source>
</reference>
<evidence type="ECO:0000256" key="10">
    <source>
        <dbReference type="ARBA" id="ARBA00023136"/>
    </source>
</evidence>
<evidence type="ECO:0000256" key="14">
    <source>
        <dbReference type="ARBA" id="ARBA00038442"/>
    </source>
</evidence>
<evidence type="ECO:0000256" key="8">
    <source>
        <dbReference type="ARBA" id="ARBA00022989"/>
    </source>
</evidence>
<evidence type="ECO:0000256" key="13">
    <source>
        <dbReference type="ARBA" id="ARBA00023228"/>
    </source>
</evidence>
<dbReference type="GO" id="GO:0031902">
    <property type="term" value="C:late endosome membrane"/>
    <property type="evidence" value="ECO:0007669"/>
    <property type="project" value="UniProtKB-SubCell"/>
</dbReference>
<keyword evidence="10 16" id="KW-0472">Membrane</keyword>
<comment type="caution">
    <text evidence="19">The sequence shown here is derived from an EMBL/GenBank/DDBJ whole genome shotgun (WGS) entry which is preliminary data.</text>
</comment>
<evidence type="ECO:0000256" key="11">
    <source>
        <dbReference type="ARBA" id="ARBA00023157"/>
    </source>
</evidence>
<organism evidence="19 20">
    <name type="scientific">Dermatophagoides farinae</name>
    <name type="common">American house dust mite</name>
    <dbReference type="NCBI Taxonomy" id="6954"/>
    <lineage>
        <taxon>Eukaryota</taxon>
        <taxon>Metazoa</taxon>
        <taxon>Ecdysozoa</taxon>
        <taxon>Arthropoda</taxon>
        <taxon>Chelicerata</taxon>
        <taxon>Arachnida</taxon>
        <taxon>Acari</taxon>
        <taxon>Acariformes</taxon>
        <taxon>Sarcoptiformes</taxon>
        <taxon>Astigmata</taxon>
        <taxon>Psoroptidia</taxon>
        <taxon>Analgoidea</taxon>
        <taxon>Pyroglyphidae</taxon>
        <taxon>Dermatophagoidinae</taxon>
        <taxon>Dermatophagoides</taxon>
    </lineage>
</organism>
<comment type="subcellular location">
    <subcellularLocation>
        <location evidence="1">Late endosome membrane</location>
        <topology evidence="1">Multi-pass membrane protein</topology>
    </subcellularLocation>
    <subcellularLocation>
        <location evidence="2">Lysosome membrane</location>
        <topology evidence="2">Multi-pass membrane protein</topology>
    </subcellularLocation>
</comment>
<feature type="transmembrane region" description="Helical" evidence="16">
    <location>
        <begin position="528"/>
        <end position="550"/>
    </location>
</feature>
<keyword evidence="4 16" id="KW-0812">Transmembrane</keyword>
<evidence type="ECO:0000256" key="5">
    <source>
        <dbReference type="ARBA" id="ARBA00022723"/>
    </source>
</evidence>